<evidence type="ECO:0000256" key="1">
    <source>
        <dbReference type="SAM" id="Coils"/>
    </source>
</evidence>
<feature type="compositionally biased region" description="Basic and acidic residues" evidence="2">
    <location>
        <begin position="121"/>
        <end position="130"/>
    </location>
</feature>
<feature type="compositionally biased region" description="Low complexity" evidence="2">
    <location>
        <begin position="708"/>
        <end position="725"/>
    </location>
</feature>
<feature type="compositionally biased region" description="Polar residues" evidence="2">
    <location>
        <begin position="468"/>
        <end position="477"/>
    </location>
</feature>
<reference evidence="3 4" key="1">
    <citation type="journal article" date="2017" name="Curr. Biol.">
        <title>Genome architecture and evolution of a unichromosomal asexual nematode.</title>
        <authorList>
            <person name="Fradin H."/>
            <person name="Zegar C."/>
            <person name="Gutwein M."/>
            <person name="Lucas J."/>
            <person name="Kovtun M."/>
            <person name="Corcoran D."/>
            <person name="Baugh L.R."/>
            <person name="Kiontke K."/>
            <person name="Gunsalus K."/>
            <person name="Fitch D.H."/>
            <person name="Piano F."/>
        </authorList>
    </citation>
    <scope>NUCLEOTIDE SEQUENCE [LARGE SCALE GENOMIC DNA]</scope>
    <source>
        <strain evidence="3">PF1309</strain>
    </source>
</reference>
<gene>
    <name evidence="3" type="ORF">WR25_25015</name>
</gene>
<feature type="compositionally biased region" description="Basic and acidic residues" evidence="2">
    <location>
        <begin position="294"/>
        <end position="307"/>
    </location>
</feature>
<feature type="region of interest" description="Disordered" evidence="2">
    <location>
        <begin position="546"/>
        <end position="773"/>
    </location>
</feature>
<proteinExistence type="predicted"/>
<feature type="compositionally biased region" description="Polar residues" evidence="2">
    <location>
        <begin position="177"/>
        <end position="210"/>
    </location>
</feature>
<dbReference type="Proteomes" id="UP000218231">
    <property type="component" value="Unassembled WGS sequence"/>
</dbReference>
<feature type="region of interest" description="Disordered" evidence="2">
    <location>
        <begin position="78"/>
        <end position="360"/>
    </location>
</feature>
<comment type="caution">
    <text evidence="3">The sequence shown here is derived from an EMBL/GenBank/DDBJ whole genome shotgun (WGS) entry which is preliminary data.</text>
</comment>
<feature type="compositionally biased region" description="Basic and acidic residues" evidence="2">
    <location>
        <begin position="561"/>
        <end position="611"/>
    </location>
</feature>
<feature type="region of interest" description="Disordered" evidence="2">
    <location>
        <begin position="498"/>
        <end position="521"/>
    </location>
</feature>
<feature type="compositionally biased region" description="Low complexity" evidence="2">
    <location>
        <begin position="251"/>
        <end position="263"/>
    </location>
</feature>
<feature type="compositionally biased region" description="Polar residues" evidence="2">
    <location>
        <begin position="78"/>
        <end position="96"/>
    </location>
</feature>
<evidence type="ECO:0000313" key="4">
    <source>
        <dbReference type="Proteomes" id="UP000218231"/>
    </source>
</evidence>
<dbReference type="EMBL" id="LIAE01009984">
    <property type="protein sequence ID" value="PAV67175.1"/>
    <property type="molecule type" value="Genomic_DNA"/>
</dbReference>
<protein>
    <submittedName>
        <fullName evidence="3">Uncharacterized protein</fullName>
    </submittedName>
</protein>
<feature type="coiled-coil region" evidence="1">
    <location>
        <begin position="30"/>
        <end position="65"/>
    </location>
</feature>
<name>A0A2A2JZQ7_9BILA</name>
<keyword evidence="4" id="KW-1185">Reference proteome</keyword>
<feature type="compositionally biased region" description="Basic and acidic residues" evidence="2">
    <location>
        <begin position="633"/>
        <end position="653"/>
    </location>
</feature>
<accession>A0A2A2JZQ7</accession>
<dbReference type="OrthoDB" id="5877833at2759"/>
<feature type="compositionally biased region" description="Low complexity" evidence="2">
    <location>
        <begin position="228"/>
        <end position="241"/>
    </location>
</feature>
<evidence type="ECO:0000313" key="3">
    <source>
        <dbReference type="EMBL" id="PAV67175.1"/>
    </source>
</evidence>
<keyword evidence="1" id="KW-0175">Coiled coil</keyword>
<feature type="compositionally biased region" description="Basic and acidic residues" evidence="2">
    <location>
        <begin position="276"/>
        <end position="286"/>
    </location>
</feature>
<sequence length="773" mass="86460">MDDKEQIQRRRAAAERIIRERHEALRRGEKEKMKKSIEAHREQVAKELRREQESLQRRMLQLDQDQLRKKELLNKTHAVTSRTSNLNGAAGTNSRGSPKKYAFGSSTPRELSYLDNPNIPKEFKNYDKKLLPVVGKEPPPAPTPDEIRRRSAPSENKRLAPRPATANVMSASMYVPSKTNATHKPSPPRSNITVSSRTSPPSAMTQSVYMQTPKRPATTMTARREAAKTTTTTRTPSSARSASKDKELTPKPRSAANAVAAKKPPVPSLRSNGGANKEKEGKKIDKTPVAAIRKKSEEKNETKEKQKSLSPSPILHKEIPSEPLISFDVSQPTEGHEEKKEELMREHGIVEEKEPEPVREYVIEEINDEKEIHEDMHNEEDGQQIEKVSTFSDNVAQETVVEAIKTTVQALSGENSSEEDFPPLRQQSEPREQQPPAELHANSDAFELNYAPAPVPIIPQPPAAIPSDSDSMLSQENPLHADEAVFKHSMHHEIFSVEHETNEAQKRESSVPLEKPYSEEKHQHVDDAAQMHFPQTQHIQPEIISQGMSLADELMGLNQEEPEHGLDTARVNYEEQHNGSGAEEHHEPAHEVQEQRQEEQEHEDEKPERIVEQPTSKPPTPPTSTVKIPSMEPEVRARQEAENREFEERKARIAEILARSRATVQEVKSESSQRMPNREGTNGNGNGNLSTSNGHSSDEDLNGYGNLSESTTRRSSTQTSSSTTSGAQIPDVLKKLAAKHNMPSLNKIIQRHESDPKLNNNSGTPNGTANQVS</sequence>
<feature type="compositionally biased region" description="Polar residues" evidence="2">
    <location>
        <begin position="757"/>
        <end position="773"/>
    </location>
</feature>
<organism evidence="3 4">
    <name type="scientific">Diploscapter pachys</name>
    <dbReference type="NCBI Taxonomy" id="2018661"/>
    <lineage>
        <taxon>Eukaryota</taxon>
        <taxon>Metazoa</taxon>
        <taxon>Ecdysozoa</taxon>
        <taxon>Nematoda</taxon>
        <taxon>Chromadorea</taxon>
        <taxon>Rhabditida</taxon>
        <taxon>Rhabditina</taxon>
        <taxon>Rhabditomorpha</taxon>
        <taxon>Rhabditoidea</taxon>
        <taxon>Rhabditidae</taxon>
        <taxon>Diploscapter</taxon>
    </lineage>
</organism>
<feature type="compositionally biased region" description="Basic and acidic residues" evidence="2">
    <location>
        <begin position="498"/>
        <end position="509"/>
    </location>
</feature>
<feature type="compositionally biased region" description="Basic and acidic residues" evidence="2">
    <location>
        <begin position="334"/>
        <end position="360"/>
    </location>
</feature>
<evidence type="ECO:0000256" key="2">
    <source>
        <dbReference type="SAM" id="MobiDB-lite"/>
    </source>
</evidence>
<dbReference type="AlphaFoldDB" id="A0A2A2JZQ7"/>
<feature type="region of interest" description="Disordered" evidence="2">
    <location>
        <begin position="410"/>
        <end position="482"/>
    </location>
</feature>
<feature type="compositionally biased region" description="Pro residues" evidence="2">
    <location>
        <begin position="453"/>
        <end position="464"/>
    </location>
</feature>